<dbReference type="EMBL" id="CP144921">
    <property type="protein sequence ID" value="WWA29265.1"/>
    <property type="molecule type" value="Genomic_DNA"/>
</dbReference>
<dbReference type="RefSeq" id="WP_338464942.1">
    <property type="nucleotide sequence ID" value="NZ_CP144921.1"/>
</dbReference>
<evidence type="ECO:0000313" key="4">
    <source>
        <dbReference type="Proteomes" id="UP001341136"/>
    </source>
</evidence>
<keyword evidence="4" id="KW-1185">Reference proteome</keyword>
<accession>A0ABZ2CQB5</accession>
<dbReference type="InterPro" id="IPR003313">
    <property type="entry name" value="AraC-bd"/>
</dbReference>
<dbReference type="Gene3D" id="2.60.120.280">
    <property type="entry name" value="Regulatory protein AraC"/>
    <property type="match status" value="1"/>
</dbReference>
<keyword evidence="1" id="KW-0238">DNA-binding</keyword>
<organism evidence="3 4">
    <name type="scientific">Shouchella rhizosphaerae</name>
    <dbReference type="NCBI Taxonomy" id="866786"/>
    <lineage>
        <taxon>Bacteria</taxon>
        <taxon>Bacillati</taxon>
        <taxon>Bacillota</taxon>
        <taxon>Bacilli</taxon>
        <taxon>Bacillales</taxon>
        <taxon>Bacillaceae</taxon>
        <taxon>Shouchella</taxon>
    </lineage>
</organism>
<dbReference type="SUPFAM" id="SSF51215">
    <property type="entry name" value="Regulatory protein AraC"/>
    <property type="match status" value="1"/>
</dbReference>
<name>A0ABZ2CQB5_9BACI</name>
<dbReference type="Proteomes" id="UP001341136">
    <property type="component" value="Chromosome"/>
</dbReference>
<proteinExistence type="predicted"/>
<evidence type="ECO:0000313" key="3">
    <source>
        <dbReference type="EMBL" id="WWA29265.1"/>
    </source>
</evidence>
<dbReference type="InterPro" id="IPR037923">
    <property type="entry name" value="HTH-like"/>
</dbReference>
<reference evidence="3 4" key="1">
    <citation type="submission" date="2024-01" db="EMBL/GenBank/DDBJ databases">
        <title>Culturomics analysis of mouse respiratory tract.</title>
        <authorList>
            <person name="Phillips A.M."/>
            <person name="Collette N.M."/>
            <person name="Mageeney C.M."/>
            <person name="Sinha A."/>
            <person name="Hern K.E."/>
            <person name="Arkin A.P."/>
            <person name="Williams K.P."/>
            <person name="Branda S."/>
        </authorList>
    </citation>
    <scope>NUCLEOTIDE SEQUENCE [LARGE SCALE GENOMIC DNA]</scope>
    <source>
        <strain evidence="3 4">CP20</strain>
    </source>
</reference>
<protein>
    <submittedName>
        <fullName evidence="3">AraC family ligand binding domain-containing protein</fullName>
    </submittedName>
</protein>
<dbReference type="Pfam" id="PF02311">
    <property type="entry name" value="AraC_binding"/>
    <property type="match status" value="1"/>
</dbReference>
<feature type="domain" description="AraC-type arabinose-binding/dimerisation" evidence="2">
    <location>
        <begin position="23"/>
        <end position="129"/>
    </location>
</feature>
<evidence type="ECO:0000256" key="1">
    <source>
        <dbReference type="ARBA" id="ARBA00023125"/>
    </source>
</evidence>
<gene>
    <name evidence="3" type="ORF">V5G21_16325</name>
</gene>
<sequence length="166" mass="18768">MRRAVPATPSELLPLQLETIGIQYDQEPVTRPHGYPYYHWLQTLAGEGELSMNGRTWNMPERSGILLAPGTPHHYKPRSDSWQTGYITFHGSTAGNIVQSLGWSIIEHFQWGASHDPITGQMKSLLAFAESGGDPSGWRYSADLYRFLTLLRTEARTDKRRLSPND</sequence>
<evidence type="ECO:0000259" key="2">
    <source>
        <dbReference type="Pfam" id="PF02311"/>
    </source>
</evidence>